<dbReference type="Gene3D" id="2.40.160.60">
    <property type="entry name" value="Outer membrane protein transport protein (OMPP1/FadL/TodX)"/>
    <property type="match status" value="1"/>
</dbReference>
<evidence type="ECO:0000313" key="2">
    <source>
        <dbReference type="EMBL" id="ATL47421.1"/>
    </source>
</evidence>
<sequence length="376" mass="41479">MVCLPALSLVAQKSAPNSLQVGAPFLMINPDPRTSAVGSAMTGIAPNVNDLLGNSAKIAFAGDWGIGASYSPWLYELNNDNTQSAVAYLSGFKSFNGKEAIGASLRYMSHGTVTFRDDNGQQLSNYKPREFAIDATYARKLGDHYSLGVSLRYIRSDLGEGTYNGIQQKAASAVAGDVGFYYQNYADHIDFGNRYCWGISFSNIGSKLSYSDDDNKKTFLPMNLKIGGGYTFVHTTEHTFTIALDINKLLIPTPPQYELDDQGFPTDVIIKGKDPDRSVVESIFSSFGDAPGGFKEEIKELTFATGVEYAYREQLFIRAGYFYENELKGHRQHASLGAGFRLKPFEINMAYIMPTDGTMYQTRTFKLGLLVNMYAD</sequence>
<dbReference type="EMBL" id="CP023777">
    <property type="protein sequence ID" value="ATL47421.1"/>
    <property type="molecule type" value="Genomic_DNA"/>
</dbReference>
<organism evidence="2 3">
    <name type="scientific">Chitinophaga caeni</name>
    <dbReference type="NCBI Taxonomy" id="2029983"/>
    <lineage>
        <taxon>Bacteria</taxon>
        <taxon>Pseudomonadati</taxon>
        <taxon>Bacteroidota</taxon>
        <taxon>Chitinophagia</taxon>
        <taxon>Chitinophagales</taxon>
        <taxon>Chitinophagaceae</taxon>
        <taxon>Chitinophaga</taxon>
    </lineage>
</organism>
<keyword evidence="3" id="KW-1185">Reference proteome</keyword>
<gene>
    <name evidence="2" type="ORF">COR50_09695</name>
</gene>
<dbReference type="KEGG" id="cbae:COR50_09695"/>
<dbReference type="SUPFAM" id="SSF56935">
    <property type="entry name" value="Porins"/>
    <property type="match status" value="1"/>
</dbReference>
<protein>
    <recommendedName>
        <fullName evidence="1">Type IX secretion system protein PorV domain-containing protein</fullName>
    </recommendedName>
</protein>
<evidence type="ECO:0000313" key="3">
    <source>
        <dbReference type="Proteomes" id="UP000220133"/>
    </source>
</evidence>
<name>A0A291QU27_9BACT</name>
<proteinExistence type="predicted"/>
<dbReference type="InterPro" id="IPR047799">
    <property type="entry name" value="T9SS_OM_PorV"/>
</dbReference>
<accession>A0A291QU27</accession>
<dbReference type="InterPro" id="IPR045741">
    <property type="entry name" value="PorV"/>
</dbReference>
<dbReference type="NCBIfam" id="NF033709">
    <property type="entry name" value="PorV_fam"/>
    <property type="match status" value="1"/>
</dbReference>
<evidence type="ECO:0000259" key="1">
    <source>
        <dbReference type="Pfam" id="PF19572"/>
    </source>
</evidence>
<dbReference type="Pfam" id="PF19572">
    <property type="entry name" value="PorV"/>
    <property type="match status" value="1"/>
</dbReference>
<feature type="domain" description="Type IX secretion system protein PorV" evidence="1">
    <location>
        <begin position="17"/>
        <end position="255"/>
    </location>
</feature>
<dbReference type="AlphaFoldDB" id="A0A291QU27"/>
<dbReference type="Proteomes" id="UP000220133">
    <property type="component" value="Chromosome"/>
</dbReference>
<dbReference type="NCBIfam" id="NF033710">
    <property type="entry name" value="T9SS_OM_PorV"/>
    <property type="match status" value="1"/>
</dbReference>
<reference evidence="2 3" key="1">
    <citation type="submission" date="2017-10" db="EMBL/GenBank/DDBJ databases">
        <title>Paenichitinophaga pekingensis gen. nov., sp. nov., isolated from activated sludge.</title>
        <authorList>
            <person name="Jin D."/>
            <person name="Kong X."/>
            <person name="Deng Y."/>
            <person name="Bai Z."/>
        </authorList>
    </citation>
    <scope>NUCLEOTIDE SEQUENCE [LARGE SCALE GENOMIC DNA]</scope>
    <source>
        <strain evidence="2 3">13</strain>
    </source>
</reference>